<reference evidence="1 2" key="1">
    <citation type="submission" date="2024-02" db="EMBL/GenBank/DDBJ databases">
        <title>New thermophilic sulfur-oxidizing bacteria from a hot springs of the Uzon caldera (Kamchatka, Russia).</title>
        <authorList>
            <person name="Dukat A.M."/>
            <person name="Elcheninov A.G."/>
            <person name="Frolov E.N."/>
        </authorList>
    </citation>
    <scope>NUCLEOTIDE SEQUENCE [LARGE SCALE GENOMIC DNA]</scope>
    <source>
        <strain evidence="1 2">AK1</strain>
    </source>
</reference>
<keyword evidence="2" id="KW-1185">Reference proteome</keyword>
<accession>A0ABV0EBP4</accession>
<protein>
    <submittedName>
        <fullName evidence="1">Uncharacterized protein</fullName>
    </submittedName>
</protein>
<proteinExistence type="predicted"/>
<name>A0ABV0EBP4_9BURK</name>
<gene>
    <name evidence="1" type="ORF">V6E02_01855</name>
</gene>
<evidence type="ECO:0000313" key="1">
    <source>
        <dbReference type="EMBL" id="MEO1765964.1"/>
    </source>
</evidence>
<dbReference type="Proteomes" id="UP001482231">
    <property type="component" value="Unassembled WGS sequence"/>
</dbReference>
<evidence type="ECO:0000313" key="2">
    <source>
        <dbReference type="Proteomes" id="UP001482231"/>
    </source>
</evidence>
<organism evidence="1 2">
    <name type="scientific">Thiobacter aerophilum</name>
    <dbReference type="NCBI Taxonomy" id="3121275"/>
    <lineage>
        <taxon>Bacteria</taxon>
        <taxon>Pseudomonadati</taxon>
        <taxon>Pseudomonadota</taxon>
        <taxon>Betaproteobacteria</taxon>
        <taxon>Burkholderiales</taxon>
        <taxon>Thiobacteraceae</taxon>
        <taxon>Thiobacter</taxon>
    </lineage>
</organism>
<sequence length="49" mass="5657">MVHRPDQGERKGTGLFDAEVDLRAGFIAYGQPDPRGSRRMDRLHVHRRV</sequence>
<comment type="caution">
    <text evidence="1">The sequence shown here is derived from an EMBL/GenBank/DDBJ whole genome shotgun (WGS) entry which is preliminary data.</text>
</comment>
<dbReference type="EMBL" id="JBAJEX010000001">
    <property type="protein sequence ID" value="MEO1765964.1"/>
    <property type="molecule type" value="Genomic_DNA"/>
</dbReference>